<dbReference type="Proteomes" id="UP000199021">
    <property type="component" value="Unassembled WGS sequence"/>
</dbReference>
<dbReference type="EMBL" id="FOFB01000002">
    <property type="protein sequence ID" value="SEP76704.1"/>
    <property type="molecule type" value="Genomic_DNA"/>
</dbReference>
<dbReference type="RefSeq" id="WP_090165304.1">
    <property type="nucleotide sequence ID" value="NZ_FOFB01000002.1"/>
</dbReference>
<organism evidence="1 2">
    <name type="scientific">Neolewinella agarilytica</name>
    <dbReference type="NCBI Taxonomy" id="478744"/>
    <lineage>
        <taxon>Bacteria</taxon>
        <taxon>Pseudomonadati</taxon>
        <taxon>Bacteroidota</taxon>
        <taxon>Saprospiria</taxon>
        <taxon>Saprospirales</taxon>
        <taxon>Lewinellaceae</taxon>
        <taxon>Neolewinella</taxon>
    </lineage>
</organism>
<proteinExistence type="predicted"/>
<evidence type="ECO:0000313" key="2">
    <source>
        <dbReference type="Proteomes" id="UP000199021"/>
    </source>
</evidence>
<gene>
    <name evidence="1" type="ORF">SAMN05444359_102119</name>
</gene>
<evidence type="ECO:0000313" key="1">
    <source>
        <dbReference type="EMBL" id="SEP76704.1"/>
    </source>
</evidence>
<reference evidence="2" key="1">
    <citation type="submission" date="2016-10" db="EMBL/GenBank/DDBJ databases">
        <authorList>
            <person name="Varghese N."/>
            <person name="Submissions S."/>
        </authorList>
    </citation>
    <scope>NUCLEOTIDE SEQUENCE [LARGE SCALE GENOMIC DNA]</scope>
    <source>
        <strain evidence="2">DSM 24740</strain>
    </source>
</reference>
<sequence length="80" mass="9301">MENKPFNDLFQGLDNGELPLSYLFIARLNRESLPELAKRDRQKAYASRHNCSNLPIIGSDILRNSVWWDGDFCEEQDEIS</sequence>
<dbReference type="InParanoid" id="A0A1H9AIY4"/>
<name>A0A1H9AIY4_9BACT</name>
<protein>
    <submittedName>
        <fullName evidence="1">Uncharacterized protein</fullName>
    </submittedName>
</protein>
<accession>A0A1H9AIY4</accession>
<keyword evidence="2" id="KW-1185">Reference proteome</keyword>
<dbReference type="STRING" id="478744.SAMN05444359_102119"/>
<dbReference type="AlphaFoldDB" id="A0A1H9AIY4"/>